<gene>
    <name evidence="2" type="ORF">ACFOET_07195</name>
</gene>
<reference evidence="3" key="1">
    <citation type="journal article" date="2019" name="Int. J. Syst. Evol. Microbiol.">
        <title>The Global Catalogue of Microorganisms (GCM) 10K type strain sequencing project: providing services to taxonomists for standard genome sequencing and annotation.</title>
        <authorList>
            <consortium name="The Broad Institute Genomics Platform"/>
            <consortium name="The Broad Institute Genome Sequencing Center for Infectious Disease"/>
            <person name="Wu L."/>
            <person name="Ma J."/>
        </authorList>
    </citation>
    <scope>NUCLEOTIDE SEQUENCE [LARGE SCALE GENOMIC DNA]</scope>
    <source>
        <strain evidence="3">KCTC 52416</strain>
    </source>
</reference>
<accession>A0ABV7JHE5</accession>
<evidence type="ECO:0000256" key="1">
    <source>
        <dbReference type="SAM" id="Phobius"/>
    </source>
</evidence>
<keyword evidence="1" id="KW-1133">Transmembrane helix</keyword>
<comment type="caution">
    <text evidence="2">The sequence shown here is derived from an EMBL/GenBank/DDBJ whole genome shotgun (WGS) entry which is preliminary data.</text>
</comment>
<dbReference type="RefSeq" id="WP_379021034.1">
    <property type="nucleotide sequence ID" value="NZ_JBHRTA010000022.1"/>
</dbReference>
<feature type="transmembrane region" description="Helical" evidence="1">
    <location>
        <begin position="25"/>
        <end position="42"/>
    </location>
</feature>
<evidence type="ECO:0000313" key="2">
    <source>
        <dbReference type="EMBL" id="MFC3197394.1"/>
    </source>
</evidence>
<sequence>MEIKQPEMDEYSFWTRNKRFATNEILLYVVMVIGILLGIVVFS</sequence>
<dbReference type="Proteomes" id="UP001595526">
    <property type="component" value="Unassembled WGS sequence"/>
</dbReference>
<keyword evidence="1" id="KW-0812">Transmembrane</keyword>
<keyword evidence="1" id="KW-0472">Membrane</keyword>
<keyword evidence="3" id="KW-1185">Reference proteome</keyword>
<proteinExistence type="predicted"/>
<protein>
    <submittedName>
        <fullName evidence="2">Uncharacterized protein</fullName>
    </submittedName>
</protein>
<dbReference type="EMBL" id="JBHRTA010000022">
    <property type="protein sequence ID" value="MFC3197394.1"/>
    <property type="molecule type" value="Genomic_DNA"/>
</dbReference>
<name>A0ABV7JHE5_9SPHI</name>
<evidence type="ECO:0000313" key="3">
    <source>
        <dbReference type="Proteomes" id="UP001595526"/>
    </source>
</evidence>
<organism evidence="2 3">
    <name type="scientific">Parapedobacter deserti</name>
    <dbReference type="NCBI Taxonomy" id="1912957"/>
    <lineage>
        <taxon>Bacteria</taxon>
        <taxon>Pseudomonadati</taxon>
        <taxon>Bacteroidota</taxon>
        <taxon>Sphingobacteriia</taxon>
        <taxon>Sphingobacteriales</taxon>
        <taxon>Sphingobacteriaceae</taxon>
        <taxon>Parapedobacter</taxon>
    </lineage>
</organism>